<name>A0AAV2F907_9ROSI</name>
<organism evidence="2 3">
    <name type="scientific">Linum trigynum</name>
    <dbReference type="NCBI Taxonomy" id="586398"/>
    <lineage>
        <taxon>Eukaryota</taxon>
        <taxon>Viridiplantae</taxon>
        <taxon>Streptophyta</taxon>
        <taxon>Embryophyta</taxon>
        <taxon>Tracheophyta</taxon>
        <taxon>Spermatophyta</taxon>
        <taxon>Magnoliopsida</taxon>
        <taxon>eudicotyledons</taxon>
        <taxon>Gunneridae</taxon>
        <taxon>Pentapetalae</taxon>
        <taxon>rosids</taxon>
        <taxon>fabids</taxon>
        <taxon>Malpighiales</taxon>
        <taxon>Linaceae</taxon>
        <taxon>Linum</taxon>
    </lineage>
</organism>
<feature type="region of interest" description="Disordered" evidence="1">
    <location>
        <begin position="83"/>
        <end position="107"/>
    </location>
</feature>
<protein>
    <recommendedName>
        <fullName evidence="4">1-phosphatidylinositol 4-kinase</fullName>
    </recommendedName>
</protein>
<dbReference type="AlphaFoldDB" id="A0AAV2F907"/>
<dbReference type="EMBL" id="OZ034819">
    <property type="protein sequence ID" value="CAL1394736.1"/>
    <property type="molecule type" value="Genomic_DNA"/>
</dbReference>
<gene>
    <name evidence="2" type="ORF">LTRI10_LOCUS35219</name>
</gene>
<evidence type="ECO:0008006" key="4">
    <source>
        <dbReference type="Google" id="ProtNLM"/>
    </source>
</evidence>
<feature type="region of interest" description="Disordered" evidence="1">
    <location>
        <begin position="124"/>
        <end position="144"/>
    </location>
</feature>
<evidence type="ECO:0000256" key="1">
    <source>
        <dbReference type="SAM" id="MobiDB-lite"/>
    </source>
</evidence>
<dbReference type="Proteomes" id="UP001497516">
    <property type="component" value="Chromosome 6"/>
</dbReference>
<keyword evidence="3" id="KW-1185">Reference proteome</keyword>
<accession>A0AAV2F907</accession>
<evidence type="ECO:0000313" key="2">
    <source>
        <dbReference type="EMBL" id="CAL1394736.1"/>
    </source>
</evidence>
<reference evidence="2 3" key="1">
    <citation type="submission" date="2024-04" db="EMBL/GenBank/DDBJ databases">
        <authorList>
            <person name="Fracassetti M."/>
        </authorList>
    </citation>
    <scope>NUCLEOTIDE SEQUENCE [LARGE SCALE GENOMIC DNA]</scope>
</reference>
<proteinExistence type="predicted"/>
<sequence length="187" mass="21035">MQATHLLLGRPWQYDRGAVHDGRTNYYRFRLENRKFLLKPLSPAEVHADQQQMKANRGKQRGDDAGLMARRFMLTALSKMSPPQQAERWQLCSPTPKQSRREKQWGEVAGRTTREPNAVIVFHEDPESSSKGGIDPNKPPVQDPLRVYKPLTALAAGSKSSEWGGSSGYELKPKGIMESLLSFSGML</sequence>
<evidence type="ECO:0000313" key="3">
    <source>
        <dbReference type="Proteomes" id="UP001497516"/>
    </source>
</evidence>